<dbReference type="Gene3D" id="3.40.50.300">
    <property type="entry name" value="P-loop containing nucleotide triphosphate hydrolases"/>
    <property type="match status" value="1"/>
</dbReference>
<dbReference type="Pfam" id="PF13732">
    <property type="entry name" value="DrrA1-3_C"/>
    <property type="match status" value="1"/>
</dbReference>
<comment type="similarity">
    <text evidence="2">Belongs to the ABC transporter superfamily.</text>
</comment>
<evidence type="ECO:0000256" key="4">
    <source>
        <dbReference type="ARBA" id="ARBA00022741"/>
    </source>
</evidence>
<name>A0ABX8GG41_9CELL</name>
<evidence type="ECO:0000256" key="6">
    <source>
        <dbReference type="ARBA" id="ARBA00023251"/>
    </source>
</evidence>
<dbReference type="PROSITE" id="PS00211">
    <property type="entry name" value="ABC_TRANSPORTER_1"/>
    <property type="match status" value="1"/>
</dbReference>
<dbReference type="InterPro" id="IPR003439">
    <property type="entry name" value="ABC_transporter-like_ATP-bd"/>
</dbReference>
<keyword evidence="9" id="KW-1185">Reference proteome</keyword>
<dbReference type="EMBL" id="CP076023">
    <property type="protein sequence ID" value="QWC15099.1"/>
    <property type="molecule type" value="Genomic_DNA"/>
</dbReference>
<keyword evidence="5 8" id="KW-0067">ATP-binding</keyword>
<proteinExistence type="inferred from homology"/>
<dbReference type="InterPro" id="IPR050763">
    <property type="entry name" value="ABC_transporter_ATP-binding"/>
</dbReference>
<evidence type="ECO:0000256" key="5">
    <source>
        <dbReference type="ARBA" id="ARBA00022840"/>
    </source>
</evidence>
<gene>
    <name evidence="8" type="ORF">KKR89_12275</name>
</gene>
<feature type="domain" description="ABC transporter" evidence="7">
    <location>
        <begin position="11"/>
        <end position="236"/>
    </location>
</feature>
<dbReference type="SUPFAM" id="SSF52540">
    <property type="entry name" value="P-loop containing nucleoside triphosphate hydrolases"/>
    <property type="match status" value="1"/>
</dbReference>
<organism evidence="8 9">
    <name type="scientific">Cellulomonas dongxiuzhuiae</name>
    <dbReference type="NCBI Taxonomy" id="2819979"/>
    <lineage>
        <taxon>Bacteria</taxon>
        <taxon>Bacillati</taxon>
        <taxon>Actinomycetota</taxon>
        <taxon>Actinomycetes</taxon>
        <taxon>Micrococcales</taxon>
        <taxon>Cellulomonadaceae</taxon>
        <taxon>Cellulomonas</taxon>
    </lineage>
</organism>
<protein>
    <submittedName>
        <fullName evidence="8">ABC transporter ATP-binding protein</fullName>
    </submittedName>
</protein>
<dbReference type="Proteomes" id="UP000679335">
    <property type="component" value="Chromosome"/>
</dbReference>
<evidence type="ECO:0000259" key="7">
    <source>
        <dbReference type="PROSITE" id="PS50893"/>
    </source>
</evidence>
<dbReference type="CDD" id="cd03230">
    <property type="entry name" value="ABC_DR_subfamily_A"/>
    <property type="match status" value="1"/>
</dbReference>
<dbReference type="PANTHER" id="PTHR42711">
    <property type="entry name" value="ABC TRANSPORTER ATP-BINDING PROTEIN"/>
    <property type="match status" value="1"/>
</dbReference>
<keyword evidence="3" id="KW-0813">Transport</keyword>
<dbReference type="InterPro" id="IPR025302">
    <property type="entry name" value="DrrA1/2-like_C"/>
</dbReference>
<sequence length="313" mass="33076">MATDRTTSPVIEVRGLTKSFGAVRALDELDLEVAPGEVHGFLGPNGAGKSTTIRVLLGLLRADAGTVRLLGGDPWSDAVALHRRLAYVPGDVNLWPRLTGGEVIDLLASLRGPVDRARRAELLERFDLDPGRRARTYSKGNRQKVALVAALACDVELLVLDEPTSGLDPLMELVFQQCVREAVARGTTVLLSSHVLAEVEKLCDRVTIVRAGRTVQSGTLHDLRHLTRSTVRVTTPSSPAVLAGLDGVHDVASDGGRVTFTVDDAALSRVMAVLAAAGISDLVVSPPTLEELFVHHYGTPAALAATSAAGGAR</sequence>
<comment type="subcellular location">
    <subcellularLocation>
        <location evidence="1">Cell membrane</location>
        <topology evidence="1">Peripheral membrane protein</topology>
    </subcellularLocation>
</comment>
<accession>A0ABX8GG41</accession>
<evidence type="ECO:0000256" key="2">
    <source>
        <dbReference type="ARBA" id="ARBA00005417"/>
    </source>
</evidence>
<evidence type="ECO:0000313" key="9">
    <source>
        <dbReference type="Proteomes" id="UP000679335"/>
    </source>
</evidence>
<dbReference type="SMART" id="SM00382">
    <property type="entry name" value="AAA"/>
    <property type="match status" value="1"/>
</dbReference>
<keyword evidence="6" id="KW-0046">Antibiotic resistance</keyword>
<dbReference type="PROSITE" id="PS50893">
    <property type="entry name" value="ABC_TRANSPORTER_2"/>
    <property type="match status" value="1"/>
</dbReference>
<dbReference type="InterPro" id="IPR017871">
    <property type="entry name" value="ABC_transporter-like_CS"/>
</dbReference>
<evidence type="ECO:0000313" key="8">
    <source>
        <dbReference type="EMBL" id="QWC15099.1"/>
    </source>
</evidence>
<dbReference type="PANTHER" id="PTHR42711:SF5">
    <property type="entry name" value="ABC TRANSPORTER ATP-BINDING PROTEIN NATA"/>
    <property type="match status" value="1"/>
</dbReference>
<evidence type="ECO:0000256" key="3">
    <source>
        <dbReference type="ARBA" id="ARBA00022448"/>
    </source>
</evidence>
<dbReference type="InterPro" id="IPR027417">
    <property type="entry name" value="P-loop_NTPase"/>
</dbReference>
<reference evidence="8 9" key="1">
    <citation type="submission" date="2021-05" db="EMBL/GenBank/DDBJ databases">
        <title>Novel species in genus Cellulomonas.</title>
        <authorList>
            <person name="Zhang G."/>
        </authorList>
    </citation>
    <scope>NUCLEOTIDE SEQUENCE [LARGE SCALE GENOMIC DNA]</scope>
    <source>
        <strain evidence="9">zg-ZUI157</strain>
    </source>
</reference>
<evidence type="ECO:0000256" key="1">
    <source>
        <dbReference type="ARBA" id="ARBA00004202"/>
    </source>
</evidence>
<dbReference type="GO" id="GO:0005524">
    <property type="term" value="F:ATP binding"/>
    <property type="evidence" value="ECO:0007669"/>
    <property type="project" value="UniProtKB-KW"/>
</dbReference>
<dbReference type="InterPro" id="IPR003593">
    <property type="entry name" value="AAA+_ATPase"/>
</dbReference>
<keyword evidence="4" id="KW-0547">Nucleotide-binding</keyword>
<dbReference type="Pfam" id="PF00005">
    <property type="entry name" value="ABC_tran"/>
    <property type="match status" value="1"/>
</dbReference>
<dbReference type="RefSeq" id="WP_208195588.1">
    <property type="nucleotide sequence ID" value="NZ_CP076023.1"/>
</dbReference>